<gene>
    <name evidence="2" type="ORF">JD77_02959</name>
</gene>
<name>A0A562IAQ2_MICOL</name>
<keyword evidence="1" id="KW-0732">Signal</keyword>
<dbReference type="EMBL" id="VLKE01000001">
    <property type="protein sequence ID" value="TWH67972.1"/>
    <property type="molecule type" value="Genomic_DNA"/>
</dbReference>
<accession>A0A562IAQ2</accession>
<protein>
    <recommendedName>
        <fullName evidence="4">Beta/gamma crystallin</fullName>
    </recommendedName>
</protein>
<evidence type="ECO:0008006" key="4">
    <source>
        <dbReference type="Google" id="ProtNLM"/>
    </source>
</evidence>
<dbReference type="RefSeq" id="WP_145774865.1">
    <property type="nucleotide sequence ID" value="NZ_BAAATQ010000084.1"/>
</dbReference>
<dbReference type="AlphaFoldDB" id="A0A562IAQ2"/>
<comment type="caution">
    <text evidence="2">The sequence shown here is derived from an EMBL/GenBank/DDBJ whole genome shotgun (WGS) entry which is preliminary data.</text>
</comment>
<feature type="chain" id="PRO_5021941479" description="Beta/gamma crystallin" evidence="1">
    <location>
        <begin position="39"/>
        <end position="128"/>
    </location>
</feature>
<reference evidence="2 3" key="1">
    <citation type="submission" date="2019-07" db="EMBL/GenBank/DDBJ databases">
        <title>R&amp;d 2014.</title>
        <authorList>
            <person name="Klenk H.-P."/>
        </authorList>
    </citation>
    <scope>NUCLEOTIDE SEQUENCE [LARGE SCALE GENOMIC DNA]</scope>
    <source>
        <strain evidence="2 3">DSM 43868</strain>
    </source>
</reference>
<keyword evidence="3" id="KW-1185">Reference proteome</keyword>
<evidence type="ECO:0000313" key="3">
    <source>
        <dbReference type="Proteomes" id="UP000319825"/>
    </source>
</evidence>
<dbReference type="Proteomes" id="UP000319825">
    <property type="component" value="Unassembled WGS sequence"/>
</dbReference>
<proteinExistence type="predicted"/>
<evidence type="ECO:0000313" key="2">
    <source>
        <dbReference type="EMBL" id="TWH67972.1"/>
    </source>
</evidence>
<sequence length="128" mass="13770">MAKNVQDRRGGWRRAKIVGLLAAAATVGTLASATPAFASTGTTTVCSKGNYGSQLVFVNRGGFATFVMPPGKCTSVHFGKYRSERVDVYGYNGAKVFLGYAYINDWKRSTFNTYGSIPGSPYFKLSVS</sequence>
<feature type="signal peptide" evidence="1">
    <location>
        <begin position="1"/>
        <end position="38"/>
    </location>
</feature>
<evidence type="ECO:0000256" key="1">
    <source>
        <dbReference type="SAM" id="SignalP"/>
    </source>
</evidence>
<dbReference type="OrthoDB" id="3389883at2"/>
<organism evidence="2 3">
    <name type="scientific">Micromonospora olivasterospora</name>
    <dbReference type="NCBI Taxonomy" id="1880"/>
    <lineage>
        <taxon>Bacteria</taxon>
        <taxon>Bacillati</taxon>
        <taxon>Actinomycetota</taxon>
        <taxon>Actinomycetes</taxon>
        <taxon>Micromonosporales</taxon>
        <taxon>Micromonosporaceae</taxon>
        <taxon>Micromonospora</taxon>
    </lineage>
</organism>